<name>A0A558DWC2_9GAMM</name>
<dbReference type="EMBL" id="VMNH01000004">
    <property type="protein sequence ID" value="TVO77908.1"/>
    <property type="molecule type" value="Genomic_DNA"/>
</dbReference>
<evidence type="ECO:0000313" key="1">
    <source>
        <dbReference type="EMBL" id="TVO77908.1"/>
    </source>
</evidence>
<protein>
    <submittedName>
        <fullName evidence="1">DUF2796 domain-containing protein</fullName>
    </submittedName>
</protein>
<dbReference type="OrthoDB" id="7346546at2"/>
<dbReference type="AlphaFoldDB" id="A0A558DWC2"/>
<evidence type="ECO:0000313" key="2">
    <source>
        <dbReference type="Proteomes" id="UP000316649"/>
    </source>
</evidence>
<gene>
    <name evidence="1" type="ORF">FHP88_03670</name>
</gene>
<dbReference type="InterPro" id="IPR021253">
    <property type="entry name" value="ZrgA-like"/>
</dbReference>
<dbReference type="Pfam" id="PF10986">
    <property type="entry name" value="ZrgA"/>
    <property type="match status" value="1"/>
</dbReference>
<comment type="caution">
    <text evidence="1">The sequence shown here is derived from an EMBL/GenBank/DDBJ whole genome shotgun (WGS) entry which is preliminary data.</text>
</comment>
<reference evidence="1 2" key="1">
    <citation type="submission" date="2019-07" db="EMBL/GenBank/DDBJ databases">
        <title>The pathways for chlorine oxyanion respiration interact through the shared metabolite chlorate.</title>
        <authorList>
            <person name="Barnum T.P."/>
            <person name="Cheng Y."/>
            <person name="Hill K.A."/>
            <person name="Lucas L.N."/>
            <person name="Carlson H.K."/>
            <person name="Coates J.D."/>
        </authorList>
    </citation>
    <scope>NUCLEOTIDE SEQUENCE [LARGE SCALE GENOMIC DNA]</scope>
    <source>
        <strain evidence="1 2">BK-1</strain>
    </source>
</reference>
<sequence length="192" mass="21701">MKELRCCLNRRYKMRYSKITLLLLLTFGMVLSVHSEENRQHGVHEHGGGQLNVVVEKNTLMMDLSIPAMNVVGFEHPARNDDEQKQLEHSSDLLRDGSRIFMPSPSAKCVLEQVKIESALLETHANHDAEEGHADFDVSYLFACAEPMQLKSLTLTLFKMFPLTEHLQVQMITPAGQTGTELESDNPILNLQ</sequence>
<dbReference type="Proteomes" id="UP000316649">
    <property type="component" value="Unassembled WGS sequence"/>
</dbReference>
<accession>A0A558DWC2</accession>
<keyword evidence="2" id="KW-1185">Reference proteome</keyword>
<organism evidence="1 2">
    <name type="scientific">Sedimenticola selenatireducens</name>
    <dbReference type="NCBI Taxonomy" id="191960"/>
    <lineage>
        <taxon>Bacteria</taxon>
        <taxon>Pseudomonadati</taxon>
        <taxon>Pseudomonadota</taxon>
        <taxon>Gammaproteobacteria</taxon>
        <taxon>Chromatiales</taxon>
        <taxon>Sedimenticolaceae</taxon>
        <taxon>Sedimenticola</taxon>
    </lineage>
</organism>
<proteinExistence type="predicted"/>